<evidence type="ECO:0000256" key="1">
    <source>
        <dbReference type="PROSITE-ProRule" id="PRU00285"/>
    </source>
</evidence>
<dbReference type="SUPFAM" id="SSF49764">
    <property type="entry name" value="HSP20-like chaperones"/>
    <property type="match status" value="1"/>
</dbReference>
<evidence type="ECO:0000313" key="5">
    <source>
        <dbReference type="Proteomes" id="UP000248423"/>
    </source>
</evidence>
<protein>
    <submittedName>
        <fullName evidence="4">HSP20-like chaperone</fullName>
    </submittedName>
</protein>
<keyword evidence="5" id="KW-1185">Reference proteome</keyword>
<dbReference type="EMBL" id="KZ826347">
    <property type="protein sequence ID" value="PYI06705.1"/>
    <property type="molecule type" value="Genomic_DNA"/>
</dbReference>
<dbReference type="Proteomes" id="UP000248423">
    <property type="component" value="Unassembled WGS sequence"/>
</dbReference>
<proteinExistence type="inferred from homology"/>
<dbReference type="STRING" id="1448318.A0A319EG93"/>
<dbReference type="VEuPathDB" id="FungiDB:BO78DRAFT_418359"/>
<gene>
    <name evidence="4" type="ORF">BO78DRAFT_418359</name>
</gene>
<evidence type="ECO:0000259" key="3">
    <source>
        <dbReference type="PROSITE" id="PS01031"/>
    </source>
</evidence>
<dbReference type="AlphaFoldDB" id="A0A319EG93"/>
<comment type="similarity">
    <text evidence="1 2">Belongs to the small heat shock protein (HSP20) family.</text>
</comment>
<sequence>MTHQPTKPTPTDTPPFDIFETDDTYILEGEYPGSKPEHIHVYFIEPNTLIIHGYAEPKYTKHARAERVVSERVVGSSCRVFKFPVKVDFEGIDVELTDGVLLLWVGKPLDYEKGWEDDWVVVCA</sequence>
<accession>A0A319EG93</accession>
<reference evidence="4 5" key="1">
    <citation type="submission" date="2018-02" db="EMBL/GenBank/DDBJ databases">
        <title>The genomes of Aspergillus section Nigri reveals drivers in fungal speciation.</title>
        <authorList>
            <consortium name="DOE Joint Genome Institute"/>
            <person name="Vesth T.C."/>
            <person name="Nybo J."/>
            <person name="Theobald S."/>
            <person name="Brandl J."/>
            <person name="Frisvad J.C."/>
            <person name="Nielsen K.F."/>
            <person name="Lyhne E.K."/>
            <person name="Kogle M.E."/>
            <person name="Kuo A."/>
            <person name="Riley R."/>
            <person name="Clum A."/>
            <person name="Nolan M."/>
            <person name="Lipzen A."/>
            <person name="Salamov A."/>
            <person name="Henrissat B."/>
            <person name="Wiebenga A."/>
            <person name="De vries R.P."/>
            <person name="Grigoriev I.V."/>
            <person name="Mortensen U.H."/>
            <person name="Andersen M.R."/>
            <person name="Baker S.E."/>
        </authorList>
    </citation>
    <scope>NUCLEOTIDE SEQUENCE [LARGE SCALE GENOMIC DNA]</scope>
    <source>
        <strain evidence="4 5">CBS 121057</strain>
    </source>
</reference>
<name>A0A319EG93_ASPSB</name>
<organism evidence="4 5">
    <name type="scientific">Aspergillus sclerotiicarbonarius (strain CBS 121057 / IBT 28362)</name>
    <dbReference type="NCBI Taxonomy" id="1448318"/>
    <lineage>
        <taxon>Eukaryota</taxon>
        <taxon>Fungi</taxon>
        <taxon>Dikarya</taxon>
        <taxon>Ascomycota</taxon>
        <taxon>Pezizomycotina</taxon>
        <taxon>Eurotiomycetes</taxon>
        <taxon>Eurotiomycetidae</taxon>
        <taxon>Eurotiales</taxon>
        <taxon>Aspergillaceae</taxon>
        <taxon>Aspergillus</taxon>
        <taxon>Aspergillus subgen. Circumdati</taxon>
    </lineage>
</organism>
<feature type="domain" description="SHSP" evidence="3">
    <location>
        <begin position="7"/>
        <end position="123"/>
    </location>
</feature>
<dbReference type="Pfam" id="PF00011">
    <property type="entry name" value="HSP20"/>
    <property type="match status" value="1"/>
</dbReference>
<dbReference type="InterPro" id="IPR008978">
    <property type="entry name" value="HSP20-like_chaperone"/>
</dbReference>
<dbReference type="PROSITE" id="PS01031">
    <property type="entry name" value="SHSP"/>
    <property type="match status" value="1"/>
</dbReference>
<evidence type="ECO:0000313" key="4">
    <source>
        <dbReference type="EMBL" id="PYI06705.1"/>
    </source>
</evidence>
<evidence type="ECO:0000256" key="2">
    <source>
        <dbReference type="RuleBase" id="RU003616"/>
    </source>
</evidence>
<dbReference type="Gene3D" id="2.60.40.790">
    <property type="match status" value="1"/>
</dbReference>
<dbReference type="InterPro" id="IPR002068">
    <property type="entry name" value="A-crystallin/Hsp20_dom"/>
</dbReference>
<dbReference type="CDD" id="cd06464">
    <property type="entry name" value="ACD_sHsps-like"/>
    <property type="match status" value="1"/>
</dbReference>